<dbReference type="GO" id="GO:1990904">
    <property type="term" value="C:ribonucleoprotein complex"/>
    <property type="evidence" value="ECO:0007669"/>
    <property type="project" value="UniProtKB-KW"/>
</dbReference>
<evidence type="ECO:0000256" key="4">
    <source>
        <dbReference type="RuleBase" id="RU366057"/>
    </source>
</evidence>
<feature type="region of interest" description="Disordered" evidence="5">
    <location>
        <begin position="1"/>
        <end position="27"/>
    </location>
</feature>
<comment type="similarity">
    <text evidence="1 4">Belongs to the eukaryotic ribosomal protein eS25 family.</text>
</comment>
<keyword evidence="7" id="KW-1185">Reference proteome</keyword>
<dbReference type="HOGENOM" id="CLU_2073784_0_0_1"/>
<name>A0A086J2J4_NEMA1</name>
<dbReference type="Proteomes" id="UP000054524">
    <property type="component" value="Unassembled WGS sequence"/>
</dbReference>
<dbReference type="Gene3D" id="3.30.63.20">
    <property type="match status" value="1"/>
</dbReference>
<proteinExistence type="inferred from homology"/>
<dbReference type="InterPro" id="IPR004977">
    <property type="entry name" value="Ribosomal_eS25"/>
</dbReference>
<sequence>MAGKKVDPKAQLKKKDKAPKKVETKKWTKTESKAKQLKTSVITQDIFNKIKKEILSMALITPATIAARNNFEIALAKNILDQIVESGEIEIIAKSSFGRIYGKKETKEVKEIKEETVSA</sequence>
<evidence type="ECO:0000256" key="2">
    <source>
        <dbReference type="ARBA" id="ARBA00022980"/>
    </source>
</evidence>
<accession>A0A086J2J4</accession>
<dbReference type="GeneID" id="77676456"/>
<protein>
    <recommendedName>
        <fullName evidence="4">40S ribosomal protein S25</fullName>
    </recommendedName>
</protein>
<keyword evidence="2 4" id="KW-0689">Ribosomal protein</keyword>
<evidence type="ECO:0000256" key="5">
    <source>
        <dbReference type="SAM" id="MobiDB-lite"/>
    </source>
</evidence>
<dbReference type="RefSeq" id="XP_052904917.1">
    <property type="nucleotide sequence ID" value="XM_053049112.1"/>
</dbReference>
<organism evidence="6 7">
    <name type="scientific">Nematocida ausubeli (strain ATCC PRA-371 / ERTm2)</name>
    <name type="common">Nematode killer fungus</name>
    <dbReference type="NCBI Taxonomy" id="1913371"/>
    <lineage>
        <taxon>Eukaryota</taxon>
        <taxon>Fungi</taxon>
        <taxon>Fungi incertae sedis</taxon>
        <taxon>Microsporidia</taxon>
        <taxon>Nematocida</taxon>
    </lineage>
</organism>
<dbReference type="Pfam" id="PF03297">
    <property type="entry name" value="Ribosomal_S25"/>
    <property type="match status" value="1"/>
</dbReference>
<evidence type="ECO:0000256" key="3">
    <source>
        <dbReference type="ARBA" id="ARBA00023274"/>
    </source>
</evidence>
<evidence type="ECO:0000313" key="7">
    <source>
        <dbReference type="Proteomes" id="UP000054524"/>
    </source>
</evidence>
<evidence type="ECO:0000313" key="6">
    <source>
        <dbReference type="EMBL" id="KFG26362.1"/>
    </source>
</evidence>
<evidence type="ECO:0000256" key="1">
    <source>
        <dbReference type="ARBA" id="ARBA00009106"/>
    </source>
</evidence>
<keyword evidence="3 4" id="KW-0687">Ribonucleoprotein</keyword>
<dbReference type="GO" id="GO:0005840">
    <property type="term" value="C:ribosome"/>
    <property type="evidence" value="ECO:0007669"/>
    <property type="project" value="UniProtKB-KW"/>
</dbReference>
<feature type="compositionally biased region" description="Basic and acidic residues" evidence="5">
    <location>
        <begin position="1"/>
        <end position="10"/>
    </location>
</feature>
<comment type="caution">
    <text evidence="6">The sequence shown here is derived from an EMBL/GenBank/DDBJ whole genome shotgun (WGS) entry which is preliminary data.</text>
</comment>
<dbReference type="AlphaFoldDB" id="A0A086J2J4"/>
<reference evidence="6 7" key="1">
    <citation type="journal article" date="2014" name="Genome Announc.">
        <title>Genome Sequence of the Microsporidian Species Nematocida sp1 Strain ERTm6 (ATCC PRA-372).</title>
        <authorList>
            <person name="Bakowski M.A."/>
            <person name="Priest M."/>
            <person name="Young S."/>
            <person name="Cuomo C.A."/>
            <person name="Troemel E.R."/>
        </authorList>
    </citation>
    <scope>NUCLEOTIDE SEQUENCE [LARGE SCALE GENOMIC DNA]</scope>
    <source>
        <strain evidence="6 7">ERTm6</strain>
    </source>
</reference>
<gene>
    <name evidence="6" type="ORF">NESG_01483</name>
</gene>
<dbReference type="EMBL" id="AKIJ01000003">
    <property type="protein sequence ID" value="KFG26362.1"/>
    <property type="molecule type" value="Genomic_DNA"/>
</dbReference>